<protein>
    <submittedName>
        <fullName evidence="3">Nucleoside-diphosphate-sugar epimerase</fullName>
    </submittedName>
</protein>
<keyword evidence="4" id="KW-1185">Reference proteome</keyword>
<sequence length="330" mass="36882">MPYEKWGGKTVAVTGGTGFIGSHFVEELLGRGATVLCLHRQDRHGVLPQLPRTGRLRPITVDVTDESAVGAVFRSGGIDAVIHCAATTGTFEVRRNQPAHILEANMRATTIVLDQARRHDVQDVVLLSSSDIYLAPTTDPISEKDDYRTSMHYSPDGYYLSKLYTEMLAEANRQEYGSNIFLPRATSVYGPRDNFGSDIPRVVPQMLDQVHSGGEIEVWGDGSQTRTYMYVTDMVRAVLTMVEKNKHHVFNIGTSETVSVLDLARLVFAVLGKPERVKFDLSRPTGRLSRTLDLSRMHEILDTPPRPLREGIQQTAEWYLRHRVGTMTVT</sequence>
<dbReference type="RefSeq" id="WP_312869322.1">
    <property type="nucleotide sequence ID" value="NZ_JACHMO010000001.1"/>
</dbReference>
<evidence type="ECO:0000313" key="3">
    <source>
        <dbReference type="EMBL" id="MBB5803613.1"/>
    </source>
</evidence>
<dbReference type="EMBL" id="JACHMO010000001">
    <property type="protein sequence ID" value="MBB5803613.1"/>
    <property type="molecule type" value="Genomic_DNA"/>
</dbReference>
<comment type="caution">
    <text evidence="3">The sequence shown here is derived from an EMBL/GenBank/DDBJ whole genome shotgun (WGS) entry which is preliminary data.</text>
</comment>
<accession>A0A7W9HJT7</accession>
<dbReference type="Proteomes" id="UP000552097">
    <property type="component" value="Unassembled WGS sequence"/>
</dbReference>
<comment type="similarity">
    <text evidence="1">Belongs to the NAD(P)-dependent epimerase/dehydratase family.</text>
</comment>
<organism evidence="3 4">
    <name type="scientific">Saccharothrix ecbatanensis</name>
    <dbReference type="NCBI Taxonomy" id="1105145"/>
    <lineage>
        <taxon>Bacteria</taxon>
        <taxon>Bacillati</taxon>
        <taxon>Actinomycetota</taxon>
        <taxon>Actinomycetes</taxon>
        <taxon>Pseudonocardiales</taxon>
        <taxon>Pseudonocardiaceae</taxon>
        <taxon>Saccharothrix</taxon>
    </lineage>
</organism>
<dbReference type="SUPFAM" id="SSF51735">
    <property type="entry name" value="NAD(P)-binding Rossmann-fold domains"/>
    <property type="match status" value="1"/>
</dbReference>
<evidence type="ECO:0000313" key="4">
    <source>
        <dbReference type="Proteomes" id="UP000552097"/>
    </source>
</evidence>
<name>A0A7W9HJT7_9PSEU</name>
<dbReference type="PANTHER" id="PTHR43000">
    <property type="entry name" value="DTDP-D-GLUCOSE 4,6-DEHYDRATASE-RELATED"/>
    <property type="match status" value="1"/>
</dbReference>
<proteinExistence type="inferred from homology"/>
<dbReference type="InterPro" id="IPR001509">
    <property type="entry name" value="Epimerase_deHydtase"/>
</dbReference>
<evidence type="ECO:0000256" key="1">
    <source>
        <dbReference type="ARBA" id="ARBA00007637"/>
    </source>
</evidence>
<reference evidence="3 4" key="1">
    <citation type="submission" date="2020-08" db="EMBL/GenBank/DDBJ databases">
        <title>Sequencing the genomes of 1000 actinobacteria strains.</title>
        <authorList>
            <person name="Klenk H.-P."/>
        </authorList>
    </citation>
    <scope>NUCLEOTIDE SEQUENCE [LARGE SCALE GENOMIC DNA]</scope>
    <source>
        <strain evidence="3 4">DSM 45486</strain>
    </source>
</reference>
<dbReference type="InterPro" id="IPR036291">
    <property type="entry name" value="NAD(P)-bd_dom_sf"/>
</dbReference>
<evidence type="ECO:0000259" key="2">
    <source>
        <dbReference type="Pfam" id="PF01370"/>
    </source>
</evidence>
<dbReference type="Pfam" id="PF01370">
    <property type="entry name" value="Epimerase"/>
    <property type="match status" value="1"/>
</dbReference>
<gene>
    <name evidence="3" type="ORF">F4560_003381</name>
</gene>
<dbReference type="Gene3D" id="3.40.50.720">
    <property type="entry name" value="NAD(P)-binding Rossmann-like Domain"/>
    <property type="match status" value="1"/>
</dbReference>
<feature type="domain" description="NAD-dependent epimerase/dehydratase" evidence="2">
    <location>
        <begin position="11"/>
        <end position="253"/>
    </location>
</feature>
<dbReference type="AlphaFoldDB" id="A0A7W9HJT7"/>